<keyword evidence="1 4" id="KW-0413">Isomerase</keyword>
<dbReference type="PROSITE" id="PS50198">
    <property type="entry name" value="PPIC_PPIASE_2"/>
    <property type="match status" value="1"/>
</dbReference>
<name>A0A3A9AQH7_9FIRM</name>
<comment type="caution">
    <text evidence="4">The sequence shown here is derived from an EMBL/GenBank/DDBJ whole genome shotgun (WGS) entry which is preliminary data.</text>
</comment>
<dbReference type="Gene3D" id="3.10.50.40">
    <property type="match status" value="1"/>
</dbReference>
<keyword evidence="2" id="KW-0732">Signal</keyword>
<organism evidence="4 5">
    <name type="scientific">Parablautia intestinalis</name>
    <dbReference type="NCBI Taxonomy" id="2320100"/>
    <lineage>
        <taxon>Bacteria</taxon>
        <taxon>Bacillati</taxon>
        <taxon>Bacillota</taxon>
        <taxon>Clostridia</taxon>
        <taxon>Lachnospirales</taxon>
        <taxon>Lachnospiraceae</taxon>
        <taxon>Parablautia</taxon>
    </lineage>
</organism>
<evidence type="ECO:0000256" key="1">
    <source>
        <dbReference type="PROSITE-ProRule" id="PRU00278"/>
    </source>
</evidence>
<evidence type="ECO:0000259" key="3">
    <source>
        <dbReference type="PROSITE" id="PS50198"/>
    </source>
</evidence>
<dbReference type="Proteomes" id="UP000280696">
    <property type="component" value="Unassembled WGS sequence"/>
</dbReference>
<feature type="domain" description="PpiC" evidence="3">
    <location>
        <begin position="180"/>
        <end position="285"/>
    </location>
</feature>
<feature type="chain" id="PRO_5017336386" evidence="2">
    <location>
        <begin position="25"/>
        <end position="353"/>
    </location>
</feature>
<evidence type="ECO:0000256" key="2">
    <source>
        <dbReference type="SAM" id="SignalP"/>
    </source>
</evidence>
<evidence type="ECO:0000313" key="4">
    <source>
        <dbReference type="EMBL" id="RKI93294.1"/>
    </source>
</evidence>
<dbReference type="GO" id="GO:0003755">
    <property type="term" value="F:peptidyl-prolyl cis-trans isomerase activity"/>
    <property type="evidence" value="ECO:0007669"/>
    <property type="project" value="UniProtKB-KW"/>
</dbReference>
<dbReference type="SUPFAM" id="SSF54534">
    <property type="entry name" value="FKBP-like"/>
    <property type="match status" value="1"/>
</dbReference>
<dbReference type="EMBL" id="RAYQ01000003">
    <property type="protein sequence ID" value="RKI93294.1"/>
    <property type="molecule type" value="Genomic_DNA"/>
</dbReference>
<dbReference type="InterPro" id="IPR000297">
    <property type="entry name" value="PPIase_PpiC"/>
</dbReference>
<gene>
    <name evidence="4" type="ORF">D7V94_04870</name>
</gene>
<dbReference type="PROSITE" id="PS51257">
    <property type="entry name" value="PROKAR_LIPOPROTEIN"/>
    <property type="match status" value="1"/>
</dbReference>
<dbReference type="Pfam" id="PF00639">
    <property type="entry name" value="Rotamase"/>
    <property type="match status" value="1"/>
</dbReference>
<keyword evidence="1" id="KW-0697">Rotamase</keyword>
<dbReference type="AlphaFoldDB" id="A0A3A9AQH7"/>
<dbReference type="InterPro" id="IPR050245">
    <property type="entry name" value="PrsA_foldase"/>
</dbReference>
<dbReference type="InterPro" id="IPR046357">
    <property type="entry name" value="PPIase_dom_sf"/>
</dbReference>
<dbReference type="RefSeq" id="WP_120467304.1">
    <property type="nucleotide sequence ID" value="NZ_RAYQ01000003.1"/>
</dbReference>
<evidence type="ECO:0000313" key="5">
    <source>
        <dbReference type="Proteomes" id="UP000280696"/>
    </source>
</evidence>
<proteinExistence type="predicted"/>
<sequence>MRKRKRKRLTAVLLCSLLMVTSYGCGDAKADTKLVLTTGFRKDEVFRIETMSCTLPEVMVYLTNTQDQYESVYGKEIWKTGLNDITLEDSVKDTVLAELAQIKTMNLLARQHGVELDEAELKMVGEAAGAYFGALNQTEREAMQVTEDTIFNLYAEFVLANKVYEFIIKDINPEISDDEARTITVQDILIKTYSMDGAGKRIEYDESARQEARNRAQEILELAGQEDSDFEDLLLTYSEGEKGTRSFGKGEMEPAYEDAAFNLETGEISDIVEAGDGYHIIRCISTFNREETDANKVKIVEKRREEVFGQEYDAFVKSLARSLNEELWETVTFIENEEVKTKDFFDIYNQYFG</sequence>
<dbReference type="PANTHER" id="PTHR47245">
    <property type="entry name" value="PEPTIDYLPROLYL ISOMERASE"/>
    <property type="match status" value="1"/>
</dbReference>
<dbReference type="OrthoDB" id="14196at2"/>
<protein>
    <submittedName>
        <fullName evidence="4">Peptidylprolyl isomerase</fullName>
    </submittedName>
</protein>
<reference evidence="4 5" key="1">
    <citation type="submission" date="2018-09" db="EMBL/GenBank/DDBJ databases">
        <title>Murine metabolic-syndrome-specific gut microbial biobank.</title>
        <authorList>
            <person name="Liu C."/>
        </authorList>
    </citation>
    <scope>NUCLEOTIDE SEQUENCE [LARGE SCALE GENOMIC DNA]</scope>
    <source>
        <strain evidence="4 5">0.1xD8-82</strain>
    </source>
</reference>
<dbReference type="PANTHER" id="PTHR47245:SF2">
    <property type="entry name" value="PEPTIDYL-PROLYL CIS-TRANS ISOMERASE HP_0175-RELATED"/>
    <property type="match status" value="1"/>
</dbReference>
<feature type="signal peptide" evidence="2">
    <location>
        <begin position="1"/>
        <end position="24"/>
    </location>
</feature>
<accession>A0A3A9AQH7</accession>
<keyword evidence="5" id="KW-1185">Reference proteome</keyword>